<dbReference type="InParanoid" id="G8YQN1"/>
<evidence type="ECO:0000256" key="1">
    <source>
        <dbReference type="SAM" id="Phobius"/>
    </source>
</evidence>
<dbReference type="Proteomes" id="UP000005222">
    <property type="component" value="Chromosome D"/>
</dbReference>
<keyword evidence="4" id="KW-1185">Reference proteome</keyword>
<protein>
    <submittedName>
        <fullName evidence="3">Piso0_001002 protein</fullName>
    </submittedName>
</protein>
<sequence>MGNTIDLKATLSELHQIIVKQDYGTSRILVMVLQAIAAKVVCVLCNKRIASKKTTAATVTERAWDAAEKFGVSLQKFMAMAVVATLLSMNLVDVAGDIEYVAGLALDSKSAERGVLIPRDVFCALPMFIVTEALVRVFQCTTQLFREMETMSDSQGGGSRDEESGIEYTASCEVAQVNTKKEGLVVEKQIESDDENEAAEAAEGGAQQSACSVGWHILQEVSSFAGLVIFMALCVPGCLLRNTSTVLVQTTSLCIKSDHLIHALLVRFGYKSCCCVTAIVGNSMRLTCSALACCCIMMYNVFIQAASFSYMFLMDDVFINLIASFLGRTVALPSYFTEKPHILSSVLVDYFSRAVPSSSPIMTNSVGPSMDNLAYSVISCRDTLEIISFVLTFSYSIMFPVLLWIFIFEFSFLRGSQR</sequence>
<accession>G8YQN1</accession>
<dbReference type="AlphaFoldDB" id="G8YQN1"/>
<gene>
    <name evidence="3" type="primary">Piso0_001002</name>
    <name evidence="2" type="ORF">GNLVRS01_PISO0C08736g</name>
    <name evidence="3" type="ORF">GNLVRS01_PISO0D08803g</name>
</gene>
<keyword evidence="1" id="KW-0812">Transmembrane</keyword>
<feature type="transmembrane region" description="Helical" evidence="1">
    <location>
        <begin position="289"/>
        <end position="310"/>
    </location>
</feature>
<reference evidence="3" key="1">
    <citation type="submission" date="2011-10" db="EMBL/GenBank/DDBJ databases">
        <authorList>
            <person name="Genoscope - CEA"/>
        </authorList>
    </citation>
    <scope>NUCLEOTIDE SEQUENCE</scope>
</reference>
<evidence type="ECO:0000313" key="3">
    <source>
        <dbReference type="EMBL" id="CCE78966.1"/>
    </source>
</evidence>
<name>G8YQN1_PICSO</name>
<evidence type="ECO:0000313" key="4">
    <source>
        <dbReference type="Proteomes" id="UP000005222"/>
    </source>
</evidence>
<reference evidence="4" key="2">
    <citation type="journal article" date="2012" name="G3 (Bethesda)">
        <title>Pichia sorbitophila, an interspecies yeast hybrid reveals early steps of genome resolution following polyploidization.</title>
        <authorList>
            <person name="Leh Louis V."/>
            <person name="Despons L."/>
            <person name="Friedrich A."/>
            <person name="Martin T."/>
            <person name="Durrens P."/>
            <person name="Casaregola S."/>
            <person name="Neuveglise C."/>
            <person name="Fairhead C."/>
            <person name="Marck C."/>
            <person name="Cruz J.A."/>
            <person name="Straub M.L."/>
            <person name="Kugler V."/>
            <person name="Sacerdot C."/>
            <person name="Uzunov Z."/>
            <person name="Thierry A."/>
            <person name="Weiss S."/>
            <person name="Bleykasten C."/>
            <person name="De Montigny J."/>
            <person name="Jacques N."/>
            <person name="Jung P."/>
            <person name="Lemaire M."/>
            <person name="Mallet S."/>
            <person name="Morel G."/>
            <person name="Richard G.F."/>
            <person name="Sarkar A."/>
            <person name="Savel G."/>
            <person name="Schacherer J."/>
            <person name="Seret M.L."/>
            <person name="Talla E."/>
            <person name="Samson G."/>
            <person name="Jubin C."/>
            <person name="Poulain J."/>
            <person name="Vacherie B."/>
            <person name="Barbe V."/>
            <person name="Pelletier E."/>
            <person name="Sherman D.J."/>
            <person name="Westhof E."/>
            <person name="Weissenbach J."/>
            <person name="Baret P.V."/>
            <person name="Wincker P."/>
            <person name="Gaillardin C."/>
            <person name="Dujon B."/>
            <person name="Souciet J.L."/>
        </authorList>
    </citation>
    <scope>NUCLEOTIDE SEQUENCE [LARGE SCALE GENOMIC DNA]</scope>
    <source>
        <strain evidence="4">ATCC MYA-4447 / BCRC 22081 / CBS 7064 / NBRC 10061 / NRRL Y-12695</strain>
    </source>
</reference>
<dbReference type="Proteomes" id="UP000005222">
    <property type="component" value="Chromosome C"/>
</dbReference>
<evidence type="ECO:0000313" key="2">
    <source>
        <dbReference type="EMBL" id="CCE78380.1"/>
    </source>
</evidence>
<organism evidence="3 4">
    <name type="scientific">Pichia sorbitophila (strain ATCC MYA-4447 / BCRC 22081 / CBS 7064 / NBRC 10061 / NRRL Y-12695)</name>
    <name type="common">Hybrid yeast</name>
    <dbReference type="NCBI Taxonomy" id="559304"/>
    <lineage>
        <taxon>Eukaryota</taxon>
        <taxon>Fungi</taxon>
        <taxon>Dikarya</taxon>
        <taxon>Ascomycota</taxon>
        <taxon>Saccharomycotina</taxon>
        <taxon>Pichiomycetes</taxon>
        <taxon>Debaryomycetaceae</taxon>
        <taxon>Millerozyma</taxon>
    </lineage>
</organism>
<keyword evidence="1" id="KW-1133">Transmembrane helix</keyword>
<dbReference type="HOGENOM" id="CLU_657397_0_0_1"/>
<keyword evidence="1" id="KW-0472">Membrane</keyword>
<feature type="transmembrane region" description="Helical" evidence="1">
    <location>
        <begin position="386"/>
        <end position="408"/>
    </location>
</feature>
<dbReference type="EMBL" id="FO082056">
    <property type="protein sequence ID" value="CCE78966.1"/>
    <property type="molecule type" value="Genomic_DNA"/>
</dbReference>
<proteinExistence type="predicted"/>
<dbReference type="EMBL" id="FO082057">
    <property type="protein sequence ID" value="CCE78380.1"/>
    <property type="molecule type" value="Genomic_DNA"/>
</dbReference>